<dbReference type="OrthoDB" id="7917348at2"/>
<dbReference type="PANTHER" id="PTHR39600:SF1">
    <property type="entry name" value="PEPTIDASE INHIBITOR I78 FAMILY PROTEIN"/>
    <property type="match status" value="1"/>
</dbReference>
<dbReference type="PROSITE" id="PS51257">
    <property type="entry name" value="PROKAR_LIPOPROTEIN"/>
    <property type="match status" value="1"/>
</dbReference>
<evidence type="ECO:0000313" key="3">
    <source>
        <dbReference type="Proteomes" id="UP000235897"/>
    </source>
</evidence>
<dbReference type="PANTHER" id="PTHR39600">
    <property type="entry name" value="PEPTIDASE INHIBITOR I78 FAMILY PROTEIN"/>
    <property type="match status" value="1"/>
</dbReference>
<dbReference type="RefSeq" id="WP_021207429.1">
    <property type="nucleotide sequence ID" value="NZ_JBANEN010000009.1"/>
</dbReference>
<dbReference type="InterPro" id="IPR021719">
    <property type="entry name" value="Prot_inh_I78"/>
</dbReference>
<dbReference type="EMBL" id="POUW01000001">
    <property type="protein sequence ID" value="PNG08257.1"/>
    <property type="molecule type" value="Genomic_DNA"/>
</dbReference>
<gene>
    <name evidence="2" type="ORF">CXL00_04230</name>
</gene>
<dbReference type="Gene3D" id="3.30.10.10">
    <property type="entry name" value="Trypsin Inhibitor V, subunit A"/>
    <property type="match status" value="1"/>
</dbReference>
<dbReference type="AlphaFoldDB" id="A0A2N8T0J3"/>
<organism evidence="2 3">
    <name type="scientific">Stutzerimonas stutzeri</name>
    <name type="common">Pseudomonas stutzeri</name>
    <dbReference type="NCBI Taxonomy" id="316"/>
    <lineage>
        <taxon>Bacteria</taxon>
        <taxon>Pseudomonadati</taxon>
        <taxon>Pseudomonadota</taxon>
        <taxon>Gammaproteobacteria</taxon>
        <taxon>Pseudomonadales</taxon>
        <taxon>Pseudomonadaceae</taxon>
        <taxon>Stutzerimonas</taxon>
    </lineage>
</organism>
<feature type="signal peptide" evidence="1">
    <location>
        <begin position="1"/>
        <end position="23"/>
    </location>
</feature>
<feature type="chain" id="PRO_5014970780" evidence="1">
    <location>
        <begin position="24"/>
        <end position="102"/>
    </location>
</feature>
<dbReference type="Proteomes" id="UP000235897">
    <property type="component" value="Unassembled WGS sequence"/>
</dbReference>
<accession>A0A2N8T0J3</accession>
<proteinExistence type="predicted"/>
<reference evidence="2 3" key="1">
    <citation type="submission" date="2018-01" db="EMBL/GenBank/DDBJ databases">
        <title>Denitrification phenotypes of diverse strains of Pseudomonas stutzeri.</title>
        <authorList>
            <person name="Milligan D.A."/>
            <person name="Bergaust L."/>
            <person name="Bakken L.R."/>
            <person name="Frostegard A."/>
        </authorList>
    </citation>
    <scope>NUCLEOTIDE SEQUENCE [LARGE SCALE GENOMIC DNA]</scope>
    <source>
        <strain evidence="2 3">28a3</strain>
    </source>
</reference>
<evidence type="ECO:0000256" key="1">
    <source>
        <dbReference type="SAM" id="SignalP"/>
    </source>
</evidence>
<keyword evidence="1" id="KW-0732">Signal</keyword>
<protein>
    <submittedName>
        <fullName evidence="2">Peptidase inhibitor I78 family protein</fullName>
    </submittedName>
</protein>
<name>A0A2N8T0J3_STUST</name>
<sequence length="102" mass="10678">MRAIPLIAAMWCSSILLGCQSSAPEQAQAPGDAAADRCTASAVEKLVGEKATPALLDQARRESGASTARILRPGDVVTLEYNAGRLNLTTDDALEIQQVHCG</sequence>
<dbReference type="Pfam" id="PF11720">
    <property type="entry name" value="Inhibitor_I78"/>
    <property type="match status" value="1"/>
</dbReference>
<evidence type="ECO:0000313" key="2">
    <source>
        <dbReference type="EMBL" id="PNG08257.1"/>
    </source>
</evidence>
<comment type="caution">
    <text evidence="2">The sequence shown here is derived from an EMBL/GenBank/DDBJ whole genome shotgun (WGS) entry which is preliminary data.</text>
</comment>